<dbReference type="InterPro" id="IPR017996">
    <property type="entry name" value="MRJP/yellow-related"/>
</dbReference>
<dbReference type="PROSITE" id="PS51257">
    <property type="entry name" value="PROKAR_LIPOPROTEIN"/>
    <property type="match status" value="1"/>
</dbReference>
<dbReference type="Proteomes" id="UP000061489">
    <property type="component" value="Chromosome"/>
</dbReference>
<feature type="chain" id="PRO_5004876613" description="Major royal jelly protein" evidence="3">
    <location>
        <begin position="29"/>
        <end position="376"/>
    </location>
</feature>
<keyword evidence="5" id="KW-1185">Reference proteome</keyword>
<sequence>MLGRTLPAVAAALVASTLVGCSLVQNHAATAPAHASDSALAPVKGELRTVAVLPIRPGNAAATPDGRVFSTIHPMDGDHDVQLIEVTGPHSYRAWPSTRFQTRNGNYSNDTIDSPLGIALDGEGGLWITDMGNHLGKTRIWGFDIASGALIKKIILSSDVAPEGSFIQDLVVDRERGWIYLADIANPSLLTVDIDTGTGQRFDGFDAMEAQPDAKMVINGEAIQFGGAPASVGVNPVTLSEDGETVYFGAMSGLDWYSVPTELLRNGAERDEIASAIDRVGPKPVSDGADTGPGGTHYFTNLNDNGVDVMGADGILKPLVRDERLDWPDSVRLGADGWLYVAVNQLHKAPPFSGGADEGKPPYYIYKVWTAPQAPR</sequence>
<evidence type="ECO:0000256" key="2">
    <source>
        <dbReference type="ARBA" id="ARBA00022525"/>
    </source>
</evidence>
<dbReference type="SUPFAM" id="SSF101898">
    <property type="entry name" value="NHL repeat"/>
    <property type="match status" value="1"/>
</dbReference>
<proteinExistence type="predicted"/>
<reference evidence="4 5" key="1">
    <citation type="journal article" date="2014" name="Genome Announc.">
        <title>Draft Genome Sequences of Marinobacter similis A3d10T and Marinobacter salarius R9SW1T.</title>
        <authorList>
            <person name="Ivanova E.P."/>
            <person name="Ng H.J."/>
            <person name="Webb H.K."/>
            <person name="Feng G."/>
            <person name="Oshima K."/>
            <person name="Hattori M."/>
            <person name="Ohkuma M."/>
            <person name="Sergeev A.F."/>
            <person name="Mikhailov V.V."/>
            <person name="Crawford R.J."/>
            <person name="Sawabe T."/>
        </authorList>
    </citation>
    <scope>NUCLEOTIDE SEQUENCE [LARGE SCALE GENOMIC DNA]</scope>
    <source>
        <strain evidence="4 5">A3d10</strain>
    </source>
</reference>
<evidence type="ECO:0000313" key="5">
    <source>
        <dbReference type="Proteomes" id="UP000061489"/>
    </source>
</evidence>
<accession>W5YIJ8</accession>
<evidence type="ECO:0000256" key="1">
    <source>
        <dbReference type="ARBA" id="ARBA00004613"/>
    </source>
</evidence>
<comment type="subcellular location">
    <subcellularLocation>
        <location evidence="1">Secreted</location>
    </subcellularLocation>
</comment>
<name>W5YIJ8_9GAMM</name>
<dbReference type="RefSeq" id="WP_041340613.1">
    <property type="nucleotide sequence ID" value="NZ_CP007151.1"/>
</dbReference>
<evidence type="ECO:0008006" key="6">
    <source>
        <dbReference type="Google" id="ProtNLM"/>
    </source>
</evidence>
<keyword evidence="2" id="KW-0964">Secreted</keyword>
<gene>
    <name evidence="4" type="ORF">AU14_10330</name>
</gene>
<dbReference type="KEGG" id="msx:AU14_10330"/>
<dbReference type="OrthoDB" id="9797664at2"/>
<dbReference type="PANTHER" id="PTHR10009">
    <property type="entry name" value="PROTEIN YELLOW-RELATED"/>
    <property type="match status" value="1"/>
</dbReference>
<dbReference type="Pfam" id="PF03022">
    <property type="entry name" value="MRJP"/>
    <property type="match status" value="1"/>
</dbReference>
<dbReference type="PANTHER" id="PTHR10009:SF18">
    <property type="entry name" value="PROTEIN YELLOW-LIKE PROTEIN"/>
    <property type="match status" value="1"/>
</dbReference>
<dbReference type="GO" id="GO:0005576">
    <property type="term" value="C:extracellular region"/>
    <property type="evidence" value="ECO:0007669"/>
    <property type="project" value="UniProtKB-SubCell"/>
</dbReference>
<evidence type="ECO:0000256" key="3">
    <source>
        <dbReference type="SAM" id="SignalP"/>
    </source>
</evidence>
<evidence type="ECO:0000313" key="4">
    <source>
        <dbReference type="EMBL" id="AHI28875.1"/>
    </source>
</evidence>
<dbReference type="AlphaFoldDB" id="W5YIJ8"/>
<dbReference type="InterPro" id="IPR011042">
    <property type="entry name" value="6-blade_b-propeller_TolB-like"/>
</dbReference>
<keyword evidence="3" id="KW-0732">Signal</keyword>
<organism evidence="4 5">
    <name type="scientific">Marinobacter similis</name>
    <dbReference type="NCBI Taxonomy" id="1420916"/>
    <lineage>
        <taxon>Bacteria</taxon>
        <taxon>Pseudomonadati</taxon>
        <taxon>Pseudomonadota</taxon>
        <taxon>Gammaproteobacteria</taxon>
        <taxon>Pseudomonadales</taxon>
        <taxon>Marinobacteraceae</taxon>
        <taxon>Marinobacter</taxon>
    </lineage>
</organism>
<feature type="signal peptide" evidence="3">
    <location>
        <begin position="1"/>
        <end position="28"/>
    </location>
</feature>
<dbReference type="HOGENOM" id="CLU_031076_0_1_6"/>
<dbReference type="EMBL" id="CP007151">
    <property type="protein sequence ID" value="AHI28875.1"/>
    <property type="molecule type" value="Genomic_DNA"/>
</dbReference>
<dbReference type="Gene3D" id="2.120.10.30">
    <property type="entry name" value="TolB, C-terminal domain"/>
    <property type="match status" value="1"/>
</dbReference>
<protein>
    <recommendedName>
        <fullName evidence="6">Major royal jelly protein</fullName>
    </recommendedName>
</protein>